<gene>
    <name evidence="1" type="ORF">WMO37_01350</name>
</gene>
<reference evidence="1" key="1">
    <citation type="submission" date="2024-03" db="EMBL/GenBank/DDBJ databases">
        <title>Human intestinal bacterial collection.</title>
        <authorList>
            <person name="Pauvert C."/>
            <person name="Hitch T.C.A."/>
            <person name="Clavel T."/>
        </authorList>
    </citation>
    <scope>NUCLEOTIDE SEQUENCE [LARGE SCALE GENOMIC DNA]</scope>
    <source>
        <strain evidence="1">CLA-AA-H89B</strain>
    </source>
</reference>
<dbReference type="EMBL" id="JBBMFS010000001">
    <property type="protein sequence ID" value="MEQ2553662.1"/>
    <property type="molecule type" value="Genomic_DNA"/>
</dbReference>
<evidence type="ECO:0008006" key="3">
    <source>
        <dbReference type="Google" id="ProtNLM"/>
    </source>
</evidence>
<name>A0ABV1H1U7_9FIRM</name>
<accession>A0ABV1H1U7</accession>
<sequence length="52" mass="6075">MDEKKRHISEILCQQIELLAEESKKTNDVDVKIRIAGEIDRMADTILNIYDE</sequence>
<evidence type="ECO:0000313" key="2">
    <source>
        <dbReference type="Proteomes" id="UP001546774"/>
    </source>
</evidence>
<dbReference type="Proteomes" id="UP001546774">
    <property type="component" value="Unassembled WGS sequence"/>
</dbReference>
<evidence type="ECO:0000313" key="1">
    <source>
        <dbReference type="EMBL" id="MEQ2553662.1"/>
    </source>
</evidence>
<organism evidence="1 2">
    <name type="scientific">Lachnospira intestinalis</name>
    <dbReference type="NCBI Taxonomy" id="3133158"/>
    <lineage>
        <taxon>Bacteria</taxon>
        <taxon>Bacillati</taxon>
        <taxon>Bacillota</taxon>
        <taxon>Clostridia</taxon>
        <taxon>Lachnospirales</taxon>
        <taxon>Lachnospiraceae</taxon>
        <taxon>Lachnospira</taxon>
    </lineage>
</organism>
<proteinExistence type="predicted"/>
<protein>
    <recommendedName>
        <fullName evidence="3">Spo0E family sporulation regulatory protein-aspartic acid phosphatase</fullName>
    </recommendedName>
</protein>
<keyword evidence="2" id="KW-1185">Reference proteome</keyword>
<comment type="caution">
    <text evidence="1">The sequence shown here is derived from an EMBL/GenBank/DDBJ whole genome shotgun (WGS) entry which is preliminary data.</text>
</comment>